<dbReference type="PROSITE" id="PS01095">
    <property type="entry name" value="GH18_1"/>
    <property type="match status" value="1"/>
</dbReference>
<feature type="domain" description="GH18" evidence="5">
    <location>
        <begin position="91"/>
        <end position="356"/>
    </location>
</feature>
<evidence type="ECO:0000256" key="3">
    <source>
        <dbReference type="RuleBase" id="RU000489"/>
    </source>
</evidence>
<comment type="caution">
    <text evidence="6">The sequence shown here is derived from an EMBL/GenBank/DDBJ whole genome shotgun (WGS) entry which is preliminary data.</text>
</comment>
<dbReference type="Pfam" id="PF00704">
    <property type="entry name" value="Glyco_hydro_18"/>
    <property type="match status" value="1"/>
</dbReference>
<gene>
    <name evidence="6" type="ORF">F0185_16045</name>
</gene>
<dbReference type="InterPro" id="IPR017853">
    <property type="entry name" value="GH"/>
</dbReference>
<sequence>MPWTKTVNTAVTQAAWISLVSVAPDCTPEQARRKALLNPEIGYFFHCREPMVVSDPAWPAPRQFNAGDCVFFAGTPSTGSAPQADSYTKNGMSVAYVNNISRDNLLKVLDYVDADGNAAVDVACIFAANLNMSIKPGYTALAPAINPLPGGTYACANDATLATLGSGAIEKLQSRGVTVLLTFLNNHDAAGWSNFATPELAGNFVDQLASVVRTYGLDGIDIDDEYSSVAPVSDTALVMTTSMIKEAMPDKILSKALFDDLGYFQSTYQHVQLGETLTYGWEMSYGNDPDTRLPPYTKYMKANALVLGFEAPSPLSVPDTVAWLKKGDYAGVMAYAFETDANADLLGALIIDWCGPGAWRKAGQSADGKVPG</sequence>
<dbReference type="Proteomes" id="UP000785613">
    <property type="component" value="Unassembled WGS sequence"/>
</dbReference>
<reference evidence="6 7" key="1">
    <citation type="submission" date="2019-09" db="EMBL/GenBank/DDBJ databases">
        <title>Taxonomy of Antarctic Massilia spp.: description of Massilia rubra sp. nov., Massilia aquatica sp. nov., Massilia mucilaginosa sp. nov., Massilia frigida sp. nov. isolated from streams, lakes and regoliths.</title>
        <authorList>
            <person name="Holochova P."/>
            <person name="Sedlacek I."/>
            <person name="Kralova S."/>
            <person name="Maslanova I."/>
            <person name="Busse H.-J."/>
            <person name="Stankova E."/>
            <person name="Vrbovska V."/>
            <person name="Kovarovic V."/>
            <person name="Bartak M."/>
            <person name="Svec P."/>
            <person name="Pantucek R."/>
        </authorList>
    </citation>
    <scope>NUCLEOTIDE SEQUENCE [LARGE SCALE GENOMIC DNA]</scope>
    <source>
        <strain evidence="6 7">CCM 8692</strain>
    </source>
</reference>
<dbReference type="InterPro" id="IPR001223">
    <property type="entry name" value="Glyco_hydro18_cat"/>
</dbReference>
<evidence type="ECO:0000256" key="4">
    <source>
        <dbReference type="RuleBase" id="RU004453"/>
    </source>
</evidence>
<evidence type="ECO:0000313" key="6">
    <source>
        <dbReference type="EMBL" id="NHZ35087.1"/>
    </source>
</evidence>
<dbReference type="PROSITE" id="PS51910">
    <property type="entry name" value="GH18_2"/>
    <property type="match status" value="1"/>
</dbReference>
<evidence type="ECO:0000256" key="2">
    <source>
        <dbReference type="ARBA" id="ARBA00023295"/>
    </source>
</evidence>
<keyword evidence="1 3" id="KW-0378">Hydrolase</keyword>
<dbReference type="InterPro" id="IPR001579">
    <property type="entry name" value="Glyco_hydro_18_chit_AS"/>
</dbReference>
<keyword evidence="2 3" id="KW-0326">Glycosidase</keyword>
<dbReference type="EMBL" id="VUYU01000009">
    <property type="protein sequence ID" value="NHZ35087.1"/>
    <property type="molecule type" value="Genomic_DNA"/>
</dbReference>
<evidence type="ECO:0000256" key="1">
    <source>
        <dbReference type="ARBA" id="ARBA00022801"/>
    </source>
</evidence>
<name>A0ABX0LSD3_9BURK</name>
<dbReference type="Gene3D" id="3.20.20.80">
    <property type="entry name" value="Glycosidases"/>
    <property type="match status" value="1"/>
</dbReference>
<organism evidence="6 7">
    <name type="scientific">Massilia rubra</name>
    <dbReference type="NCBI Taxonomy" id="2607910"/>
    <lineage>
        <taxon>Bacteria</taxon>
        <taxon>Pseudomonadati</taxon>
        <taxon>Pseudomonadota</taxon>
        <taxon>Betaproteobacteria</taxon>
        <taxon>Burkholderiales</taxon>
        <taxon>Oxalobacteraceae</taxon>
        <taxon>Telluria group</taxon>
        <taxon>Massilia</taxon>
    </lineage>
</organism>
<dbReference type="RefSeq" id="WP_167226060.1">
    <property type="nucleotide sequence ID" value="NZ_VUYU01000009.1"/>
</dbReference>
<accession>A0ABX0LSD3</accession>
<proteinExistence type="inferred from homology"/>
<protein>
    <recommendedName>
        <fullName evidence="5">GH18 domain-containing protein</fullName>
    </recommendedName>
</protein>
<comment type="similarity">
    <text evidence="4">Belongs to the glycosyl hydrolase 18 family.</text>
</comment>
<evidence type="ECO:0000313" key="7">
    <source>
        <dbReference type="Proteomes" id="UP000785613"/>
    </source>
</evidence>
<evidence type="ECO:0000259" key="5">
    <source>
        <dbReference type="PROSITE" id="PS51910"/>
    </source>
</evidence>
<keyword evidence="7" id="KW-1185">Reference proteome</keyword>
<dbReference type="SUPFAM" id="SSF51445">
    <property type="entry name" value="(Trans)glycosidases"/>
    <property type="match status" value="1"/>
</dbReference>